<keyword evidence="1" id="KW-0732">Signal</keyword>
<dbReference type="EMBL" id="DSBT01000253">
    <property type="protein sequence ID" value="HDP78226.1"/>
    <property type="molecule type" value="Genomic_DNA"/>
</dbReference>
<dbReference type="Gene3D" id="3.40.50.2300">
    <property type="match status" value="2"/>
</dbReference>
<dbReference type="Pfam" id="PF04392">
    <property type="entry name" value="ABC_sub_bind"/>
    <property type="match status" value="1"/>
</dbReference>
<protein>
    <submittedName>
        <fullName evidence="2">ABC transporter substrate-binding protein</fullName>
    </submittedName>
</protein>
<comment type="caution">
    <text evidence="2">The sequence shown here is derived from an EMBL/GenBank/DDBJ whole genome shotgun (WGS) entry which is preliminary data.</text>
</comment>
<organism evidence="2">
    <name type="scientific">Mesotoga infera</name>
    <dbReference type="NCBI Taxonomy" id="1236046"/>
    <lineage>
        <taxon>Bacteria</taxon>
        <taxon>Thermotogati</taxon>
        <taxon>Thermotogota</taxon>
        <taxon>Thermotogae</taxon>
        <taxon>Kosmotogales</taxon>
        <taxon>Kosmotogaceae</taxon>
        <taxon>Mesotoga</taxon>
    </lineage>
</organism>
<feature type="signal peptide" evidence="1">
    <location>
        <begin position="1"/>
        <end position="23"/>
    </location>
</feature>
<dbReference type="CDD" id="cd06325">
    <property type="entry name" value="PBP1_ABC_unchar_transporter"/>
    <property type="match status" value="1"/>
</dbReference>
<dbReference type="AlphaFoldDB" id="A0A7C1H6Y4"/>
<sequence length="323" mass="33807">MKRVLVCLVLCVGVLGLSMQTVGITAIVEHPALDAVRDGVIDVLEENGFKHGENIVIDFQNAQGSVSTAVTIAKQFVSTNVAVMVGIATPSAQALVNASKTIPIVFSAVTDPVSASLVPAFGKNPGNVVGISDMTPVKTQLQLLTLTLPDVETVGIIYNSGEANSVTIREFAKEACDALGLKLIDITGSTTVEMVASLNAQIKDVDAIYIGTDNTAASSIESISKVALREKIAIVAADIDIARSGGLIGFGFNYYQVGRATGELVVEILKGTPPSELETKILGQDSLILFVNTDIADEIGVEIPQSVLDLANLIVTDGVETER</sequence>
<gene>
    <name evidence="2" type="ORF">ENN47_08605</name>
</gene>
<dbReference type="InterPro" id="IPR028082">
    <property type="entry name" value="Peripla_BP_I"/>
</dbReference>
<dbReference type="Proteomes" id="UP000886198">
    <property type="component" value="Unassembled WGS sequence"/>
</dbReference>
<dbReference type="PANTHER" id="PTHR35271">
    <property type="entry name" value="ABC TRANSPORTER, SUBSTRATE-BINDING LIPOPROTEIN-RELATED"/>
    <property type="match status" value="1"/>
</dbReference>
<feature type="chain" id="PRO_5027961498" evidence="1">
    <location>
        <begin position="24"/>
        <end position="323"/>
    </location>
</feature>
<accession>A0A7C1H6Y4</accession>
<dbReference type="PANTHER" id="PTHR35271:SF1">
    <property type="entry name" value="ABC TRANSPORTER, SUBSTRATE-BINDING LIPOPROTEIN"/>
    <property type="match status" value="1"/>
</dbReference>
<reference evidence="2" key="1">
    <citation type="journal article" date="2020" name="mSystems">
        <title>Genome- and Community-Level Interaction Insights into Carbon Utilization and Element Cycling Functions of Hydrothermarchaeota in Hydrothermal Sediment.</title>
        <authorList>
            <person name="Zhou Z."/>
            <person name="Liu Y."/>
            <person name="Xu W."/>
            <person name="Pan J."/>
            <person name="Luo Z.H."/>
            <person name="Li M."/>
        </authorList>
    </citation>
    <scope>NUCLEOTIDE SEQUENCE [LARGE SCALE GENOMIC DNA]</scope>
    <source>
        <strain evidence="2">SpSt-1179</strain>
    </source>
</reference>
<evidence type="ECO:0000313" key="2">
    <source>
        <dbReference type="EMBL" id="HDP78226.1"/>
    </source>
</evidence>
<evidence type="ECO:0000256" key="1">
    <source>
        <dbReference type="SAM" id="SignalP"/>
    </source>
</evidence>
<name>A0A7C1H6Y4_9BACT</name>
<dbReference type="SUPFAM" id="SSF53822">
    <property type="entry name" value="Periplasmic binding protein-like I"/>
    <property type="match status" value="1"/>
</dbReference>
<proteinExistence type="predicted"/>
<dbReference type="InterPro" id="IPR007487">
    <property type="entry name" value="ABC_transpt-TYRBP-like"/>
</dbReference>